<evidence type="ECO:0000313" key="1">
    <source>
        <dbReference type="EMBL" id="CEK89984.1"/>
    </source>
</evidence>
<protein>
    <submittedName>
        <fullName evidence="1">Uncharacterized protein</fullName>
    </submittedName>
</protein>
<name>A0A0B7B9I8_9EUPU</name>
<organism evidence="1">
    <name type="scientific">Arion vulgaris</name>
    <dbReference type="NCBI Taxonomy" id="1028688"/>
    <lineage>
        <taxon>Eukaryota</taxon>
        <taxon>Metazoa</taxon>
        <taxon>Spiralia</taxon>
        <taxon>Lophotrochozoa</taxon>
        <taxon>Mollusca</taxon>
        <taxon>Gastropoda</taxon>
        <taxon>Heterobranchia</taxon>
        <taxon>Euthyneura</taxon>
        <taxon>Panpulmonata</taxon>
        <taxon>Eupulmonata</taxon>
        <taxon>Stylommatophora</taxon>
        <taxon>Helicina</taxon>
        <taxon>Arionoidea</taxon>
        <taxon>Arionidae</taxon>
        <taxon>Arion</taxon>
    </lineage>
</organism>
<dbReference type="EMBL" id="HACG01043119">
    <property type="protein sequence ID" value="CEK89984.1"/>
    <property type="molecule type" value="Transcribed_RNA"/>
</dbReference>
<reference evidence="1" key="1">
    <citation type="submission" date="2014-12" db="EMBL/GenBank/DDBJ databases">
        <title>Insight into the proteome of Arion vulgaris.</title>
        <authorList>
            <person name="Aradska J."/>
            <person name="Bulat T."/>
            <person name="Smidak R."/>
            <person name="Sarate P."/>
            <person name="Gangsoo J."/>
            <person name="Sialana F."/>
            <person name="Bilban M."/>
            <person name="Lubec G."/>
        </authorList>
    </citation>
    <scope>NUCLEOTIDE SEQUENCE</scope>
    <source>
        <tissue evidence="1">Skin</tissue>
    </source>
</reference>
<gene>
    <name evidence="1" type="primary">ORF173977</name>
</gene>
<accession>A0A0B7B9I8</accession>
<sequence length="87" mass="10021">PVRFRTPYAESVAQSERKQHCTRLVHMVLTPIGEMAHHMQCCIRSAHTVLTPLGEVAHDMQRVLHKVNNIAPDLPVRFRHPHKEITN</sequence>
<dbReference type="AlphaFoldDB" id="A0A0B7B9I8"/>
<proteinExistence type="predicted"/>
<feature type="non-terminal residue" evidence="1">
    <location>
        <position position="1"/>
    </location>
</feature>